<comment type="caution">
    <text evidence="2">The sequence shown here is derived from an EMBL/GenBank/DDBJ whole genome shotgun (WGS) entry which is preliminary data.</text>
</comment>
<dbReference type="RefSeq" id="WP_154482389.1">
    <property type="nucleotide sequence ID" value="NZ_VULR01000002.1"/>
</dbReference>
<accession>A0A844FEU0</accession>
<feature type="transmembrane region" description="Helical" evidence="1">
    <location>
        <begin position="134"/>
        <end position="153"/>
    </location>
</feature>
<organism evidence="2 3">
    <name type="scientific">Anaerosalibacter bizertensis</name>
    <dbReference type="NCBI Taxonomy" id="932217"/>
    <lineage>
        <taxon>Bacteria</taxon>
        <taxon>Bacillati</taxon>
        <taxon>Bacillota</taxon>
        <taxon>Tissierellia</taxon>
        <taxon>Tissierellales</taxon>
        <taxon>Sporanaerobacteraceae</taxon>
        <taxon>Anaerosalibacter</taxon>
    </lineage>
</organism>
<dbReference type="Proteomes" id="UP000462760">
    <property type="component" value="Unassembled WGS sequence"/>
</dbReference>
<dbReference type="AlphaFoldDB" id="A0A844FEU0"/>
<protein>
    <submittedName>
        <fullName evidence="2">Uncharacterized protein</fullName>
    </submittedName>
</protein>
<name>A0A844FEU0_9FIRM</name>
<evidence type="ECO:0000313" key="2">
    <source>
        <dbReference type="EMBL" id="MSS42514.1"/>
    </source>
</evidence>
<feature type="transmembrane region" description="Helical" evidence="1">
    <location>
        <begin position="109"/>
        <end position="128"/>
    </location>
</feature>
<proteinExistence type="predicted"/>
<dbReference type="EMBL" id="VULR01000002">
    <property type="protein sequence ID" value="MSS42514.1"/>
    <property type="molecule type" value="Genomic_DNA"/>
</dbReference>
<keyword evidence="1" id="KW-1133">Transmembrane helix</keyword>
<keyword evidence="1" id="KW-0472">Membrane</keyword>
<keyword evidence="1" id="KW-0812">Transmembrane</keyword>
<dbReference type="OrthoDB" id="1953431at2"/>
<evidence type="ECO:0000313" key="3">
    <source>
        <dbReference type="Proteomes" id="UP000462760"/>
    </source>
</evidence>
<gene>
    <name evidence="2" type="ORF">FYJ27_02015</name>
</gene>
<reference evidence="2 3" key="1">
    <citation type="submission" date="2019-08" db="EMBL/GenBank/DDBJ databases">
        <title>In-depth cultivation of the pig gut microbiome towards novel bacterial diversity and tailored functional studies.</title>
        <authorList>
            <person name="Wylensek D."/>
            <person name="Hitch T.C.A."/>
            <person name="Clavel T."/>
        </authorList>
    </citation>
    <scope>NUCLEOTIDE SEQUENCE [LARGE SCALE GENOMIC DNA]</scope>
    <source>
        <strain evidence="2 3">Med78-601-WT-4W-RMD-3</strain>
    </source>
</reference>
<evidence type="ECO:0000256" key="1">
    <source>
        <dbReference type="SAM" id="Phobius"/>
    </source>
</evidence>
<sequence length="180" mass="21029">MHGSIVVSMLIKISHKLKRAYEYSLLKKILIKIIEAFKYLGKGSFFLKVFVGDNNVFEESLFYKIYCKVLDFVYEMVEKFRIIVNKGKKGSVIDEMVSKLFKDKKEARNTFYLFFLFFGLTILTLNLFKGEILARNIIISFFIIIVSLAGIFMKNNYKEVFAGSLLFNFVKNIFLIDEGR</sequence>